<keyword evidence="2" id="KW-1185">Reference proteome</keyword>
<name>A0AAN0Y252_VIBNA</name>
<dbReference type="GeneID" id="70912487"/>
<organism evidence="1 2">
    <name type="scientific">Vibrio natriegens NBRC 15636 = ATCC 14048 = DSM 759</name>
    <dbReference type="NCBI Taxonomy" id="1219067"/>
    <lineage>
        <taxon>Bacteria</taxon>
        <taxon>Pseudomonadati</taxon>
        <taxon>Pseudomonadota</taxon>
        <taxon>Gammaproteobacteria</taxon>
        <taxon>Vibrionales</taxon>
        <taxon>Vibrionaceae</taxon>
        <taxon>Vibrio</taxon>
    </lineage>
</organism>
<dbReference type="KEGG" id="vna:PN96_06755"/>
<dbReference type="RefSeq" id="WP_014231655.1">
    <property type="nucleotide sequence ID" value="NZ_ATFJ01000002.1"/>
</dbReference>
<protein>
    <submittedName>
        <fullName evidence="1">Uncharacterized protein</fullName>
    </submittedName>
</protein>
<proteinExistence type="predicted"/>
<dbReference type="EMBL" id="CP016345">
    <property type="protein sequence ID" value="ANQ12446.1"/>
    <property type="molecule type" value="Genomic_DNA"/>
</dbReference>
<evidence type="ECO:0000313" key="1">
    <source>
        <dbReference type="EMBL" id="ANQ12446.1"/>
    </source>
</evidence>
<dbReference type="AlphaFoldDB" id="A0AAN0Y252"/>
<dbReference type="Proteomes" id="UP000092741">
    <property type="component" value="Chromosome 1"/>
</dbReference>
<sequence>MKVGIVREYSSTDKVEEDECVVMLGKAELVAGEIRISGSGERDPTSKHDGYALTGYVMLHPSEFQKVVDMALAAGVITINVADNK</sequence>
<gene>
    <name evidence="1" type="ORF">BA890_06595</name>
</gene>
<evidence type="ECO:0000313" key="2">
    <source>
        <dbReference type="Proteomes" id="UP000092741"/>
    </source>
</evidence>
<reference evidence="1 2" key="1">
    <citation type="submission" date="2016-07" db="EMBL/GenBank/DDBJ databases">
        <title>Developing Vibrio natriegens as a novel, fast-growing host for biotechnology.</title>
        <authorList>
            <person name="Weinstock M.T."/>
            <person name="Hesek E.D."/>
            <person name="Wilson C.M."/>
            <person name="Gibson D.G."/>
        </authorList>
    </citation>
    <scope>NUCLEOTIDE SEQUENCE [LARGE SCALE GENOMIC DNA]</scope>
    <source>
        <strain evidence="1 2">ATCC 14048</strain>
    </source>
</reference>
<accession>A0AAN0Y252</accession>